<evidence type="ECO:0000256" key="3">
    <source>
        <dbReference type="ARBA" id="ARBA00022741"/>
    </source>
</evidence>
<protein>
    <submittedName>
        <fullName evidence="9">Bifunctional protein-serine/threonine kinase/phosphatase</fullName>
        <ecNumber evidence="9">2.7.11.-</ecNumber>
        <ecNumber evidence="9">3.1.3.-</ecNumber>
        <ecNumber evidence="9">3.1.3.16</ecNumber>
    </submittedName>
</protein>
<dbReference type="InterPro" id="IPR011009">
    <property type="entry name" value="Kinase-like_dom_sf"/>
</dbReference>
<keyword evidence="5" id="KW-0067">ATP-binding</keyword>
<evidence type="ECO:0000313" key="10">
    <source>
        <dbReference type="Proteomes" id="UP001620597"/>
    </source>
</evidence>
<name>A0ABW8NKX4_9GAMM</name>
<keyword evidence="9" id="KW-0378">Hydrolase</keyword>
<gene>
    <name evidence="9" type="ORF">WG929_12845</name>
</gene>
<dbReference type="Gene3D" id="1.10.510.10">
    <property type="entry name" value="Transferase(Phosphotransferase) domain 1"/>
    <property type="match status" value="1"/>
</dbReference>
<evidence type="ECO:0000256" key="1">
    <source>
        <dbReference type="ARBA" id="ARBA00022527"/>
    </source>
</evidence>
<evidence type="ECO:0000256" key="5">
    <source>
        <dbReference type="ARBA" id="ARBA00022840"/>
    </source>
</evidence>
<keyword evidence="2 9" id="KW-0808">Transferase</keyword>
<dbReference type="GO" id="GO:0004722">
    <property type="term" value="F:protein serine/threonine phosphatase activity"/>
    <property type="evidence" value="ECO:0007669"/>
    <property type="project" value="UniProtKB-EC"/>
</dbReference>
<keyword evidence="3" id="KW-0547">Nucleotide-binding</keyword>
<organism evidence="9 10">
    <name type="scientific">Oceanobacter antarcticus</name>
    <dbReference type="NCBI Taxonomy" id="3133425"/>
    <lineage>
        <taxon>Bacteria</taxon>
        <taxon>Pseudomonadati</taxon>
        <taxon>Pseudomonadota</taxon>
        <taxon>Gammaproteobacteria</taxon>
        <taxon>Oceanospirillales</taxon>
        <taxon>Oceanospirillaceae</taxon>
        <taxon>Oceanobacter</taxon>
    </lineage>
</organism>
<dbReference type="SMART" id="SM00332">
    <property type="entry name" value="PP2Cc"/>
    <property type="match status" value="1"/>
</dbReference>
<proteinExistence type="predicted"/>
<keyword evidence="4 9" id="KW-0418">Kinase</keyword>
<evidence type="ECO:0000259" key="8">
    <source>
        <dbReference type="PROSITE" id="PS51746"/>
    </source>
</evidence>
<dbReference type="SUPFAM" id="SSF81606">
    <property type="entry name" value="PP2C-like"/>
    <property type="match status" value="1"/>
</dbReference>
<comment type="caution">
    <text evidence="9">The sequence shown here is derived from an EMBL/GenBank/DDBJ whole genome shotgun (WGS) entry which is preliminary data.</text>
</comment>
<dbReference type="Pfam" id="PF00069">
    <property type="entry name" value="Pkinase"/>
    <property type="match status" value="1"/>
</dbReference>
<dbReference type="EC" id="3.1.3.16" evidence="9"/>
<dbReference type="CDD" id="cd00143">
    <property type="entry name" value="PP2Cc"/>
    <property type="match status" value="1"/>
</dbReference>
<dbReference type="InterPro" id="IPR001932">
    <property type="entry name" value="PPM-type_phosphatase-like_dom"/>
</dbReference>
<dbReference type="PROSITE" id="PS51746">
    <property type="entry name" value="PPM_2"/>
    <property type="match status" value="1"/>
</dbReference>
<keyword evidence="1" id="KW-0723">Serine/threonine-protein kinase</keyword>
<dbReference type="Pfam" id="PF13672">
    <property type="entry name" value="PP2C_2"/>
    <property type="match status" value="1"/>
</dbReference>
<keyword evidence="6" id="KW-0812">Transmembrane</keyword>
<evidence type="ECO:0000256" key="6">
    <source>
        <dbReference type="SAM" id="Phobius"/>
    </source>
</evidence>
<dbReference type="SMART" id="SM00331">
    <property type="entry name" value="PP2C_SIG"/>
    <property type="match status" value="1"/>
</dbReference>
<dbReference type="PANTHER" id="PTHR24351">
    <property type="entry name" value="RIBOSOMAL PROTEIN S6 KINASE"/>
    <property type="match status" value="1"/>
</dbReference>
<keyword evidence="6" id="KW-0472">Membrane</keyword>
<dbReference type="CDD" id="cd14014">
    <property type="entry name" value="STKc_PknB_like"/>
    <property type="match status" value="1"/>
</dbReference>
<reference evidence="9 10" key="1">
    <citation type="submission" date="2024-03" db="EMBL/GenBank/DDBJ databases">
        <title>High-quality draft genome sequence of Oceanobacter sp. wDCs-4.</title>
        <authorList>
            <person name="Dong C."/>
        </authorList>
    </citation>
    <scope>NUCLEOTIDE SEQUENCE [LARGE SCALE GENOMIC DNA]</scope>
    <source>
        <strain evidence="10">wDCs-4</strain>
    </source>
</reference>
<evidence type="ECO:0000256" key="2">
    <source>
        <dbReference type="ARBA" id="ARBA00022679"/>
    </source>
</evidence>
<accession>A0ABW8NKX4</accession>
<evidence type="ECO:0000259" key="7">
    <source>
        <dbReference type="PROSITE" id="PS50011"/>
    </source>
</evidence>
<dbReference type="Gene3D" id="3.30.200.20">
    <property type="entry name" value="Phosphorylase Kinase, domain 1"/>
    <property type="match status" value="1"/>
</dbReference>
<dbReference type="EC" id="3.1.3.-" evidence="9"/>
<keyword evidence="10" id="KW-1185">Reference proteome</keyword>
<evidence type="ECO:0000256" key="4">
    <source>
        <dbReference type="ARBA" id="ARBA00022777"/>
    </source>
</evidence>
<dbReference type="PROSITE" id="PS50011">
    <property type="entry name" value="PROTEIN_KINASE_DOM"/>
    <property type="match status" value="1"/>
</dbReference>
<feature type="transmembrane region" description="Helical" evidence="6">
    <location>
        <begin position="552"/>
        <end position="574"/>
    </location>
</feature>
<dbReference type="RefSeq" id="WP_416206350.1">
    <property type="nucleotide sequence ID" value="NZ_JBBKTX010000015.1"/>
</dbReference>
<sequence>MTIALDIQFGGFSASGGRDDNQDAFAVFQPDPGVIRFKGVGACIADGASSTANAQQASSTSVTHFLHDYYSTPDSWDVKRSASKVLTSLNSWLYHHGKQASSKNNGLVTTFSCVLVHGSTAHFFHVGDSRVYLWSGNSLEQITRDHVHEGGGNTYLSRSLGMDSHIEVDYFQRDVHQGDVFLLTTDGVHSFVSRKAMVDALNGIRPESSQADVEAVCSTLVSQAIDAGSDGNGTSVILRVRQLPDESLQESGPQVSERHIPAVLSAGESIDHYQINHIIESSVSSITYQVVNKRNGRLYVLKAPAMGIQENSDYLECFAREQWVAERINHRNVIRALPQEESRYNYHIFEWVDGVSLRQWMFDNPGAEINQVRLIVEQIIHGLRALQRTGLIYRNLTPDNVLVGQDGGVKLVDLGAIISRELPALKNWPVYDSVIYQAPEILLEQEYSAQSDLFALGVIIYEMLAGQTPFRLDRVKEHGARSSSEWRYQSIRGHRPDIPLWLDLVLQKATSAHTNERYQAFSELREDLYRPNEQLVGMHLRRSLLTRDPVCFWRYATLIFAGVAVAEAVALLAAQ</sequence>
<dbReference type="Proteomes" id="UP001620597">
    <property type="component" value="Unassembled WGS sequence"/>
</dbReference>
<dbReference type="EMBL" id="JBBKTX010000015">
    <property type="protein sequence ID" value="MFK4753295.1"/>
    <property type="molecule type" value="Genomic_DNA"/>
</dbReference>
<dbReference type="GO" id="GO:0016301">
    <property type="term" value="F:kinase activity"/>
    <property type="evidence" value="ECO:0007669"/>
    <property type="project" value="UniProtKB-KW"/>
</dbReference>
<feature type="domain" description="Protein kinase" evidence="7">
    <location>
        <begin position="273"/>
        <end position="529"/>
    </location>
</feature>
<evidence type="ECO:0000313" key="9">
    <source>
        <dbReference type="EMBL" id="MFK4753295.1"/>
    </source>
</evidence>
<dbReference type="InterPro" id="IPR000719">
    <property type="entry name" value="Prot_kinase_dom"/>
</dbReference>
<feature type="domain" description="PPM-type phosphatase" evidence="8">
    <location>
        <begin position="8"/>
        <end position="240"/>
    </location>
</feature>
<keyword evidence="6" id="KW-1133">Transmembrane helix</keyword>
<dbReference type="InterPro" id="IPR036457">
    <property type="entry name" value="PPM-type-like_dom_sf"/>
</dbReference>
<dbReference type="EC" id="2.7.11.-" evidence="9"/>
<dbReference type="Gene3D" id="3.60.40.10">
    <property type="entry name" value="PPM-type phosphatase domain"/>
    <property type="match status" value="1"/>
</dbReference>
<dbReference type="SUPFAM" id="SSF56112">
    <property type="entry name" value="Protein kinase-like (PK-like)"/>
    <property type="match status" value="1"/>
</dbReference>